<dbReference type="PANTHER" id="PTHR38442">
    <property type="entry name" value="INNER MEMBRANE PROTEIN-RELATED"/>
    <property type="match status" value="1"/>
</dbReference>
<keyword evidence="3" id="KW-1185">Reference proteome</keyword>
<dbReference type="EMBL" id="QWVT01000002">
    <property type="protein sequence ID" value="RID88818.1"/>
    <property type="molecule type" value="Genomic_DNA"/>
</dbReference>
<dbReference type="RefSeq" id="WP_119110981.1">
    <property type="nucleotide sequence ID" value="NZ_CBCSEO010000004.1"/>
</dbReference>
<feature type="transmembrane region" description="Helical" evidence="1">
    <location>
        <begin position="395"/>
        <end position="414"/>
    </location>
</feature>
<dbReference type="Pfam" id="PF04286">
    <property type="entry name" value="DUF445"/>
    <property type="match status" value="1"/>
</dbReference>
<evidence type="ECO:0000313" key="3">
    <source>
        <dbReference type="Proteomes" id="UP000265816"/>
    </source>
</evidence>
<protein>
    <submittedName>
        <fullName evidence="2">DUF445 domain-containing protein</fullName>
    </submittedName>
</protein>
<dbReference type="Proteomes" id="UP000265816">
    <property type="component" value="Unassembled WGS sequence"/>
</dbReference>
<name>A0A398BK08_9BACI</name>
<gene>
    <name evidence="2" type="ORF">D1970_00795</name>
</gene>
<sequence>MVKQEKKSRYLAGISLAVMGAGFLMTIPFHDSFWGRLLQGGFEAGLVGGLADWFAVTALFRHPLGIPIPHTALLPNNRDRVTRSLTRMIEEEWLTKESIMGKISQIQFTERVLQIIESELGKSTVKKALQTLISEAVKAVDTEKLAPPLEKELKSYMSSVDAGSVIEKATNHILEKKYDEKAMDHVLEELGKWAAKDESKLALGKMGKQLIETTEADGLLKFAIQSFSQLVNEEKIGQMLQTFIQNRIRNVSKHDNAYRQLILERTKEEITNLPARQDLMADINEWKGQVVEGLEISGQIQKFLESAKGRLLSVIEGESFVLVYVNPVICRFIDSIKANEERITLIEEWVHKQVVDAIEKNHSKIGRLVKENLDKYDTETLIDMMENNIGKDLQWIRVNGAVCGFFIGLVLTVFKTFF</sequence>
<accession>A0A398BK08</accession>
<dbReference type="GO" id="GO:0005886">
    <property type="term" value="C:plasma membrane"/>
    <property type="evidence" value="ECO:0007669"/>
    <property type="project" value="TreeGrafter"/>
</dbReference>
<keyword evidence="1" id="KW-0472">Membrane</keyword>
<dbReference type="InterPro" id="IPR007383">
    <property type="entry name" value="DUF445"/>
</dbReference>
<evidence type="ECO:0000313" key="2">
    <source>
        <dbReference type="EMBL" id="RID88818.1"/>
    </source>
</evidence>
<reference evidence="2 3" key="1">
    <citation type="submission" date="2018-08" db="EMBL/GenBank/DDBJ databases">
        <title>Bacillus jemisoniae sp. nov., Bacillus chryseoplanitiae sp. nov., Bacillus resnikiae sp. nov., and Bacillus frankliniae sp. nov., isolated from Viking spacecraft and associated surfaces.</title>
        <authorList>
            <person name="Seuylemezian A."/>
            <person name="Vaishampayan P."/>
        </authorList>
    </citation>
    <scope>NUCLEOTIDE SEQUENCE [LARGE SCALE GENOMIC DNA]</scope>
    <source>
        <strain evidence="2 3">JJ-247</strain>
    </source>
</reference>
<keyword evidence="1" id="KW-1133">Transmembrane helix</keyword>
<comment type="caution">
    <text evidence="2">The sequence shown here is derived from an EMBL/GenBank/DDBJ whole genome shotgun (WGS) entry which is preliminary data.</text>
</comment>
<dbReference type="OrthoDB" id="9769590at2"/>
<dbReference type="PANTHER" id="PTHR38442:SF1">
    <property type="entry name" value="INNER MEMBRANE PROTEIN"/>
    <property type="match status" value="1"/>
</dbReference>
<proteinExistence type="predicted"/>
<feature type="transmembrane region" description="Helical" evidence="1">
    <location>
        <begin position="12"/>
        <end position="30"/>
    </location>
</feature>
<keyword evidence="1" id="KW-0812">Transmembrane</keyword>
<dbReference type="AlphaFoldDB" id="A0A398BK08"/>
<evidence type="ECO:0000256" key="1">
    <source>
        <dbReference type="SAM" id="Phobius"/>
    </source>
</evidence>
<organism evidence="2 3">
    <name type="scientific">Mesobacillus zeae</name>
    <dbReference type="NCBI Taxonomy" id="1917180"/>
    <lineage>
        <taxon>Bacteria</taxon>
        <taxon>Bacillati</taxon>
        <taxon>Bacillota</taxon>
        <taxon>Bacilli</taxon>
        <taxon>Bacillales</taxon>
        <taxon>Bacillaceae</taxon>
        <taxon>Mesobacillus</taxon>
    </lineage>
</organism>